<dbReference type="InterPro" id="IPR011008">
    <property type="entry name" value="Dimeric_a/b-barrel"/>
</dbReference>
<dbReference type="RefSeq" id="WP_195132593.1">
    <property type="nucleotide sequence ID" value="NZ_JADLQX010000026.1"/>
</dbReference>
<dbReference type="EMBL" id="JADLQX010000026">
    <property type="protein sequence ID" value="MBF6301373.1"/>
    <property type="molecule type" value="Genomic_DNA"/>
</dbReference>
<keyword evidence="2" id="KW-1185">Reference proteome</keyword>
<accession>A0ABS0CXN7</accession>
<sequence length="207" mass="22752">MYARSSTITAKPSSIDGGITYLRDEVMPKLPEIDGWVGLSLLADRSTGRCIATTAWESDAAMHGSRGRVQPLRDGMARALDGRVDLVEEWEIAALHRDHPAGDSACARCTWVQLDPERLDRMIDTFKMEVLPQTEMIDGFCSASLFVDRSTGRGVGATVWSSRDAMEANREQANRIRAGATQRVGANVLEVAEFDLAFAHLRVPEMA</sequence>
<dbReference type="Proteomes" id="UP000702209">
    <property type="component" value="Unassembled WGS sequence"/>
</dbReference>
<evidence type="ECO:0008006" key="3">
    <source>
        <dbReference type="Google" id="ProtNLM"/>
    </source>
</evidence>
<organism evidence="1 2">
    <name type="scientific">Nocardia amamiensis</name>
    <dbReference type="NCBI Taxonomy" id="404578"/>
    <lineage>
        <taxon>Bacteria</taxon>
        <taxon>Bacillati</taxon>
        <taxon>Actinomycetota</taxon>
        <taxon>Actinomycetes</taxon>
        <taxon>Mycobacteriales</taxon>
        <taxon>Nocardiaceae</taxon>
        <taxon>Nocardia</taxon>
    </lineage>
</organism>
<dbReference type="SUPFAM" id="SSF54909">
    <property type="entry name" value="Dimeric alpha+beta barrel"/>
    <property type="match status" value="1"/>
</dbReference>
<gene>
    <name evidence="1" type="ORF">IU459_28100</name>
</gene>
<reference evidence="1 2" key="1">
    <citation type="submission" date="2020-10" db="EMBL/GenBank/DDBJ databases">
        <title>Identification of Nocardia species via Next-generation sequencing and recognition of intraspecies genetic diversity.</title>
        <authorList>
            <person name="Li P."/>
            <person name="Li P."/>
            <person name="Lu B."/>
        </authorList>
    </citation>
    <scope>NUCLEOTIDE SEQUENCE [LARGE SCALE GENOMIC DNA]</scope>
    <source>
        <strain evidence="1 2">BJ06-0157</strain>
    </source>
</reference>
<name>A0ABS0CXN7_9NOCA</name>
<protein>
    <recommendedName>
        <fullName evidence="3">ABM domain-containing protein</fullName>
    </recommendedName>
</protein>
<evidence type="ECO:0000313" key="1">
    <source>
        <dbReference type="EMBL" id="MBF6301373.1"/>
    </source>
</evidence>
<comment type="caution">
    <text evidence="1">The sequence shown here is derived from an EMBL/GenBank/DDBJ whole genome shotgun (WGS) entry which is preliminary data.</text>
</comment>
<proteinExistence type="predicted"/>
<evidence type="ECO:0000313" key="2">
    <source>
        <dbReference type="Proteomes" id="UP000702209"/>
    </source>
</evidence>